<feature type="transmembrane region" description="Helical" evidence="1">
    <location>
        <begin position="16"/>
        <end position="37"/>
    </location>
</feature>
<evidence type="ECO:0000256" key="1">
    <source>
        <dbReference type="SAM" id="Phobius"/>
    </source>
</evidence>
<dbReference type="RefSeq" id="WP_246143031.1">
    <property type="nucleotide sequence ID" value="NZ_VNIA01000002.1"/>
</dbReference>
<name>A0A5S5DU13_9FLAO</name>
<dbReference type="PROSITE" id="PS50943">
    <property type="entry name" value="HTH_CROC1"/>
    <property type="match status" value="1"/>
</dbReference>
<sequence>MKLTIPYFLMFVYLKLNVYICNTLLIITIVNSGGIILRLKEVLEHYNLTSSTFADTIDVQRSSISHLLSGRNKPSLDFVMKVVNKFPDVDLYWLLYDEGSFPKKKEERKKVEETITEEISKETKIETPTLFSENTITEPEVRKISNTRFSANDKKLLKVVLLYDDGSFEEYNK</sequence>
<proteinExistence type="predicted"/>
<evidence type="ECO:0000313" key="3">
    <source>
        <dbReference type="EMBL" id="TYP98858.1"/>
    </source>
</evidence>
<dbReference type="SUPFAM" id="SSF47413">
    <property type="entry name" value="lambda repressor-like DNA-binding domains"/>
    <property type="match status" value="1"/>
</dbReference>
<dbReference type="InterPro" id="IPR010982">
    <property type="entry name" value="Lambda_DNA-bd_dom_sf"/>
</dbReference>
<dbReference type="InterPro" id="IPR001387">
    <property type="entry name" value="Cro/C1-type_HTH"/>
</dbReference>
<organism evidence="3 4">
    <name type="scientific">Tenacibaculum adriaticum</name>
    <dbReference type="NCBI Taxonomy" id="413713"/>
    <lineage>
        <taxon>Bacteria</taxon>
        <taxon>Pseudomonadati</taxon>
        <taxon>Bacteroidota</taxon>
        <taxon>Flavobacteriia</taxon>
        <taxon>Flavobacteriales</taxon>
        <taxon>Flavobacteriaceae</taxon>
        <taxon>Tenacibaculum</taxon>
    </lineage>
</organism>
<keyword evidence="1" id="KW-0472">Membrane</keyword>
<dbReference type="Proteomes" id="UP000323136">
    <property type="component" value="Unassembled WGS sequence"/>
</dbReference>
<evidence type="ECO:0000259" key="2">
    <source>
        <dbReference type="PROSITE" id="PS50943"/>
    </source>
</evidence>
<keyword evidence="4" id="KW-1185">Reference proteome</keyword>
<keyword evidence="3" id="KW-0238">DNA-binding</keyword>
<dbReference type="CDD" id="cd00093">
    <property type="entry name" value="HTH_XRE"/>
    <property type="match status" value="1"/>
</dbReference>
<dbReference type="GO" id="GO:0003677">
    <property type="term" value="F:DNA binding"/>
    <property type="evidence" value="ECO:0007669"/>
    <property type="project" value="UniProtKB-KW"/>
</dbReference>
<keyword evidence="1" id="KW-1133">Transmembrane helix</keyword>
<gene>
    <name evidence="3" type="ORF">C7447_102174</name>
</gene>
<reference evidence="3 4" key="1">
    <citation type="submission" date="2019-07" db="EMBL/GenBank/DDBJ databases">
        <title>Genomic Encyclopedia of Type Strains, Phase IV (KMG-IV): sequencing the most valuable type-strain genomes for metagenomic binning, comparative biology and taxonomic classification.</title>
        <authorList>
            <person name="Goeker M."/>
        </authorList>
    </citation>
    <scope>NUCLEOTIDE SEQUENCE [LARGE SCALE GENOMIC DNA]</scope>
    <source>
        <strain evidence="3 4">DSM 18961</strain>
    </source>
</reference>
<dbReference type="EMBL" id="VNIA01000002">
    <property type="protein sequence ID" value="TYP98858.1"/>
    <property type="molecule type" value="Genomic_DNA"/>
</dbReference>
<feature type="domain" description="HTH cro/C1-type" evidence="2">
    <location>
        <begin position="39"/>
        <end position="94"/>
    </location>
</feature>
<comment type="caution">
    <text evidence="3">The sequence shown here is derived from an EMBL/GenBank/DDBJ whole genome shotgun (WGS) entry which is preliminary data.</text>
</comment>
<evidence type="ECO:0000313" key="4">
    <source>
        <dbReference type="Proteomes" id="UP000323136"/>
    </source>
</evidence>
<dbReference type="AlphaFoldDB" id="A0A5S5DU13"/>
<keyword evidence="1" id="KW-0812">Transmembrane</keyword>
<dbReference type="Gene3D" id="1.10.260.40">
    <property type="entry name" value="lambda repressor-like DNA-binding domains"/>
    <property type="match status" value="1"/>
</dbReference>
<accession>A0A5S5DU13</accession>
<dbReference type="Pfam" id="PF01381">
    <property type="entry name" value="HTH_3"/>
    <property type="match status" value="1"/>
</dbReference>
<dbReference type="SMART" id="SM00530">
    <property type="entry name" value="HTH_XRE"/>
    <property type="match status" value="1"/>
</dbReference>
<protein>
    <submittedName>
        <fullName evidence="3">DNA-binding XRE family transcriptional regulator</fullName>
    </submittedName>
</protein>